<protein>
    <submittedName>
        <fullName evidence="1">Protein kinase-like domain-containing protein</fullName>
    </submittedName>
</protein>
<dbReference type="InterPro" id="IPR045272">
    <property type="entry name" value="ANXUR1/2-like"/>
</dbReference>
<organism evidence="1 2">
    <name type="scientific">Artemisia annua</name>
    <name type="common">Sweet wormwood</name>
    <dbReference type="NCBI Taxonomy" id="35608"/>
    <lineage>
        <taxon>Eukaryota</taxon>
        <taxon>Viridiplantae</taxon>
        <taxon>Streptophyta</taxon>
        <taxon>Embryophyta</taxon>
        <taxon>Tracheophyta</taxon>
        <taxon>Spermatophyta</taxon>
        <taxon>Magnoliopsida</taxon>
        <taxon>eudicotyledons</taxon>
        <taxon>Gunneridae</taxon>
        <taxon>Pentapetalae</taxon>
        <taxon>asterids</taxon>
        <taxon>campanulids</taxon>
        <taxon>Asterales</taxon>
        <taxon>Asteraceae</taxon>
        <taxon>Asteroideae</taxon>
        <taxon>Anthemideae</taxon>
        <taxon>Artemisiinae</taxon>
        <taxon>Artemisia</taxon>
    </lineage>
</organism>
<dbReference type="PANTHER" id="PTHR27003">
    <property type="entry name" value="OS07G0166700 PROTEIN"/>
    <property type="match status" value="1"/>
</dbReference>
<proteinExistence type="predicted"/>
<dbReference type="SUPFAM" id="SSF56112">
    <property type="entry name" value="Protein kinase-like (PK-like)"/>
    <property type="match status" value="1"/>
</dbReference>
<sequence length="137" mass="15240">MSKITLAGGLVDSPTYSMQELPDNSGRGCSSNGITHGNKLLLLPVSEIIPRSEFFRGTKFYIDPIYHESGILRKESDVYSFGVVLFEALSGMLAYDRRRTGDDKPQPLINLRIEDALAYQVAKDSEVKEPEAKITEN</sequence>
<dbReference type="EMBL" id="PKPP01001580">
    <property type="protein sequence ID" value="PWA81509.1"/>
    <property type="molecule type" value="Genomic_DNA"/>
</dbReference>
<dbReference type="GO" id="GO:0009506">
    <property type="term" value="C:plasmodesma"/>
    <property type="evidence" value="ECO:0007669"/>
    <property type="project" value="TreeGrafter"/>
</dbReference>
<evidence type="ECO:0000313" key="2">
    <source>
        <dbReference type="Proteomes" id="UP000245207"/>
    </source>
</evidence>
<dbReference type="InterPro" id="IPR011009">
    <property type="entry name" value="Kinase-like_dom_sf"/>
</dbReference>
<keyword evidence="1" id="KW-0418">Kinase</keyword>
<comment type="caution">
    <text evidence="1">The sequence shown here is derived from an EMBL/GenBank/DDBJ whole genome shotgun (WGS) entry which is preliminary data.</text>
</comment>
<evidence type="ECO:0000313" key="1">
    <source>
        <dbReference type="EMBL" id="PWA81509.1"/>
    </source>
</evidence>
<reference evidence="1 2" key="1">
    <citation type="journal article" date="2018" name="Mol. Plant">
        <title>The genome of Artemisia annua provides insight into the evolution of Asteraceae family and artemisinin biosynthesis.</title>
        <authorList>
            <person name="Shen Q."/>
            <person name="Zhang L."/>
            <person name="Liao Z."/>
            <person name="Wang S."/>
            <person name="Yan T."/>
            <person name="Shi P."/>
            <person name="Liu M."/>
            <person name="Fu X."/>
            <person name="Pan Q."/>
            <person name="Wang Y."/>
            <person name="Lv Z."/>
            <person name="Lu X."/>
            <person name="Zhang F."/>
            <person name="Jiang W."/>
            <person name="Ma Y."/>
            <person name="Chen M."/>
            <person name="Hao X."/>
            <person name="Li L."/>
            <person name="Tang Y."/>
            <person name="Lv G."/>
            <person name="Zhou Y."/>
            <person name="Sun X."/>
            <person name="Brodelius P.E."/>
            <person name="Rose J.K.C."/>
            <person name="Tang K."/>
        </authorList>
    </citation>
    <scope>NUCLEOTIDE SEQUENCE [LARGE SCALE GENOMIC DNA]</scope>
    <source>
        <strain evidence="2">cv. Huhao1</strain>
        <tissue evidence="1">Leaf</tissue>
    </source>
</reference>
<name>A0A2U1P6Y0_ARTAN</name>
<gene>
    <name evidence="1" type="ORF">CTI12_AA176790</name>
</gene>
<dbReference type="PANTHER" id="PTHR27003:SF359">
    <property type="entry name" value="SERINE_THREONINE-PROTEIN KINASE UNC-51-RELATED"/>
    <property type="match status" value="1"/>
</dbReference>
<dbReference type="GO" id="GO:0005886">
    <property type="term" value="C:plasma membrane"/>
    <property type="evidence" value="ECO:0007669"/>
    <property type="project" value="TreeGrafter"/>
</dbReference>
<keyword evidence="1" id="KW-0808">Transferase</keyword>
<accession>A0A2U1P6Y0</accession>
<dbReference type="Gene3D" id="1.10.510.10">
    <property type="entry name" value="Transferase(Phosphotransferase) domain 1"/>
    <property type="match status" value="1"/>
</dbReference>
<dbReference type="Proteomes" id="UP000245207">
    <property type="component" value="Unassembled WGS sequence"/>
</dbReference>
<dbReference type="AlphaFoldDB" id="A0A2U1P6Y0"/>
<dbReference type="GO" id="GO:0004714">
    <property type="term" value="F:transmembrane receptor protein tyrosine kinase activity"/>
    <property type="evidence" value="ECO:0007669"/>
    <property type="project" value="InterPro"/>
</dbReference>
<keyword evidence="2" id="KW-1185">Reference proteome</keyword>
<dbReference type="STRING" id="35608.A0A2U1P6Y0"/>
<dbReference type="OrthoDB" id="4161764at2759"/>